<sequence length="236" mass="25799">MIGFFLQATVDTVAKAVTDTTATTTAPVDTEISVLEFIFKGGIFLIPIAILLFYTIYLIFERYMYIAKATKNDTFLLKEVRTHLNNGNINLAIGASERLDNATARVVKEGILTIGRPIAEIESNMERMAQIELGEMERKMGHLGLIAGMAPTLGFVGTIGGVIKIFYSISITEDISIGNISGGLYEKMISSGAGLIVGLFAYAGYHLLNGKIDHFMLNVQKQVLEFVNIIQRPNGN</sequence>
<protein>
    <submittedName>
        <fullName evidence="9">Biopolymer transport protein ExbB</fullName>
    </submittedName>
</protein>
<dbReference type="Pfam" id="PF01618">
    <property type="entry name" value="MotA_ExbB"/>
    <property type="match status" value="1"/>
</dbReference>
<evidence type="ECO:0000259" key="8">
    <source>
        <dbReference type="Pfam" id="PF01618"/>
    </source>
</evidence>
<keyword evidence="6" id="KW-0813">Transport</keyword>
<evidence type="ECO:0000256" key="5">
    <source>
        <dbReference type="ARBA" id="ARBA00023136"/>
    </source>
</evidence>
<keyword evidence="10" id="KW-1185">Reference proteome</keyword>
<keyword evidence="6" id="KW-0653">Protein transport</keyword>
<feature type="transmembrane region" description="Helical" evidence="7">
    <location>
        <begin position="37"/>
        <end position="60"/>
    </location>
</feature>
<reference evidence="9 10" key="1">
    <citation type="submission" date="2016-10" db="EMBL/GenBank/DDBJ databases">
        <authorList>
            <person name="de Groot N.N."/>
        </authorList>
    </citation>
    <scope>NUCLEOTIDE SEQUENCE [LARGE SCALE GENOMIC DNA]</scope>
    <source>
        <strain evidence="9 10">DSM 27078</strain>
    </source>
</reference>
<dbReference type="AlphaFoldDB" id="A0A1H9E8D8"/>
<accession>A0A1H9E8D8</accession>
<comment type="subcellular location">
    <subcellularLocation>
        <location evidence="1">Cell membrane</location>
        <topology evidence="1">Multi-pass membrane protein</topology>
    </subcellularLocation>
    <subcellularLocation>
        <location evidence="6">Membrane</location>
        <topology evidence="6">Multi-pass membrane protein</topology>
    </subcellularLocation>
</comment>
<organism evidence="9 10">
    <name type="scientific">Flavobacterium urocaniciphilum</name>
    <dbReference type="NCBI Taxonomy" id="1299341"/>
    <lineage>
        <taxon>Bacteria</taxon>
        <taxon>Pseudomonadati</taxon>
        <taxon>Bacteroidota</taxon>
        <taxon>Flavobacteriia</taxon>
        <taxon>Flavobacteriales</taxon>
        <taxon>Flavobacteriaceae</taxon>
        <taxon>Flavobacterium</taxon>
    </lineage>
</organism>
<comment type="similarity">
    <text evidence="6">Belongs to the exbB/tolQ family.</text>
</comment>
<feature type="transmembrane region" description="Helical" evidence="7">
    <location>
        <begin position="143"/>
        <end position="169"/>
    </location>
</feature>
<dbReference type="Proteomes" id="UP000198648">
    <property type="component" value="Unassembled WGS sequence"/>
</dbReference>
<dbReference type="PANTHER" id="PTHR30625:SF17">
    <property type="entry name" value="TOLQ-RELATED"/>
    <property type="match status" value="1"/>
</dbReference>
<gene>
    <name evidence="9" type="ORF">SAMN05444005_11051</name>
</gene>
<proteinExistence type="inferred from homology"/>
<dbReference type="GO" id="GO:0005886">
    <property type="term" value="C:plasma membrane"/>
    <property type="evidence" value="ECO:0007669"/>
    <property type="project" value="UniProtKB-SubCell"/>
</dbReference>
<dbReference type="OrthoDB" id="4045at2"/>
<evidence type="ECO:0000256" key="4">
    <source>
        <dbReference type="ARBA" id="ARBA00022989"/>
    </source>
</evidence>
<evidence type="ECO:0000256" key="3">
    <source>
        <dbReference type="ARBA" id="ARBA00022692"/>
    </source>
</evidence>
<evidence type="ECO:0000256" key="1">
    <source>
        <dbReference type="ARBA" id="ARBA00004651"/>
    </source>
</evidence>
<dbReference type="GO" id="GO:0017038">
    <property type="term" value="P:protein import"/>
    <property type="evidence" value="ECO:0007669"/>
    <property type="project" value="TreeGrafter"/>
</dbReference>
<keyword evidence="2" id="KW-1003">Cell membrane</keyword>
<evidence type="ECO:0000256" key="6">
    <source>
        <dbReference type="RuleBase" id="RU004057"/>
    </source>
</evidence>
<dbReference type="InterPro" id="IPR002898">
    <property type="entry name" value="MotA_ExbB_proton_chnl"/>
</dbReference>
<keyword evidence="4 7" id="KW-1133">Transmembrane helix</keyword>
<evidence type="ECO:0000313" key="9">
    <source>
        <dbReference type="EMBL" id="SEQ21852.1"/>
    </source>
</evidence>
<evidence type="ECO:0000256" key="7">
    <source>
        <dbReference type="SAM" id="Phobius"/>
    </source>
</evidence>
<dbReference type="RefSeq" id="WP_091470263.1">
    <property type="nucleotide sequence ID" value="NZ_FOEI01000010.1"/>
</dbReference>
<dbReference type="STRING" id="1299341.SAMN05444005_11051"/>
<name>A0A1H9E8D8_9FLAO</name>
<dbReference type="InterPro" id="IPR050790">
    <property type="entry name" value="ExbB/TolQ_transport"/>
</dbReference>
<dbReference type="EMBL" id="FOEI01000010">
    <property type="protein sequence ID" value="SEQ21852.1"/>
    <property type="molecule type" value="Genomic_DNA"/>
</dbReference>
<feature type="domain" description="MotA/TolQ/ExbB proton channel" evidence="8">
    <location>
        <begin position="102"/>
        <end position="220"/>
    </location>
</feature>
<feature type="transmembrane region" description="Helical" evidence="7">
    <location>
        <begin position="189"/>
        <end position="208"/>
    </location>
</feature>
<keyword evidence="3 7" id="KW-0812">Transmembrane</keyword>
<keyword evidence="5 7" id="KW-0472">Membrane</keyword>
<evidence type="ECO:0000313" key="10">
    <source>
        <dbReference type="Proteomes" id="UP000198648"/>
    </source>
</evidence>
<dbReference type="PANTHER" id="PTHR30625">
    <property type="entry name" value="PROTEIN TOLQ"/>
    <property type="match status" value="1"/>
</dbReference>
<evidence type="ECO:0000256" key="2">
    <source>
        <dbReference type="ARBA" id="ARBA00022475"/>
    </source>
</evidence>